<dbReference type="VEuPathDB" id="AmoebaDB:EHI5A_108360"/>
<dbReference type="AlphaFoldDB" id="A0A5K1V4Q6"/>
<reference evidence="2 3" key="1">
    <citation type="submission" date="2016-05" db="EMBL/GenBank/DDBJ databases">
        <title>First whole genome sequencing of Entamoeba histolytica HM1:IMSS-clone-6.</title>
        <authorList>
            <person name="Mukherjee Avik.K."/>
            <person name="Izumyama S."/>
            <person name="Nakada-Tsukui K."/>
            <person name="Nozaki T."/>
        </authorList>
    </citation>
    <scope>NUCLEOTIDE SEQUENCE [LARGE SCALE GENOMIC DNA]</scope>
    <source>
        <strain evidence="2 3">HM1:IMSS clone 6</strain>
    </source>
</reference>
<sequence length="198" mass="23168">MNPNTNGSVISNSISTPQQPIDRSHQQQRYQQPQYQTFPNQQIPVQYQGQPMYQPRVGYQSEYIQPQVQQPQNNFIDIPTLQGLIEQYLQFYYTDDEIIRELEKKSIPTEMTIYILTKLKEQNPNYFKAYEIRLTIKGQIARFNELIQKHLTVSNTVQPETTPIQQVPQQQFTQDIYQENFGGSYISGAYQGDQSMGM</sequence>
<evidence type="ECO:0000256" key="1">
    <source>
        <dbReference type="SAM" id="MobiDB-lite"/>
    </source>
</evidence>
<dbReference type="Pfam" id="PF09713">
    <property type="entry name" value="A_thal_3526"/>
    <property type="match status" value="1"/>
</dbReference>
<name>A0A5K1V4Q6_ENTHI</name>
<proteinExistence type="predicted"/>
<dbReference type="InterPro" id="IPR006476">
    <property type="entry name" value="CHP01589_pln"/>
</dbReference>
<dbReference type="PANTHER" id="PTHR31871">
    <property type="entry name" value="OS02G0137100 PROTEIN"/>
    <property type="match status" value="1"/>
</dbReference>
<organism evidence="2 3">
    <name type="scientific">Entamoeba histolytica</name>
    <dbReference type="NCBI Taxonomy" id="5759"/>
    <lineage>
        <taxon>Eukaryota</taxon>
        <taxon>Amoebozoa</taxon>
        <taxon>Evosea</taxon>
        <taxon>Archamoebae</taxon>
        <taxon>Mastigamoebida</taxon>
        <taxon>Entamoebidae</taxon>
        <taxon>Entamoeba</taxon>
    </lineage>
</organism>
<dbReference type="PANTHER" id="PTHR31871:SF1">
    <property type="entry name" value="HISTIDINE-TRNA LIGASE"/>
    <property type="match status" value="1"/>
</dbReference>
<dbReference type="VEuPathDB" id="AmoebaDB:EHI7A_074220"/>
<evidence type="ECO:0000313" key="2">
    <source>
        <dbReference type="EMBL" id="GAT96678.1"/>
    </source>
</evidence>
<dbReference type="VEuPathDB" id="AmoebaDB:KM1_135230"/>
<dbReference type="OMA" id="SAEMTSY"/>
<comment type="caution">
    <text evidence="2">The sequence shown here is derived from an EMBL/GenBank/DDBJ whole genome shotgun (WGS) entry which is preliminary data.</text>
</comment>
<evidence type="ECO:0000313" key="3">
    <source>
        <dbReference type="Proteomes" id="UP000078387"/>
    </source>
</evidence>
<dbReference type="VEuPathDB" id="AmoebaDB:EHI8A_076140"/>
<gene>
    <name evidence="2" type="ORF">CL6EHI_110970</name>
</gene>
<accession>A0A5K1V4Q6</accession>
<dbReference type="VEuPathDB" id="AmoebaDB:EHI_110970"/>
<protein>
    <submittedName>
        <fullName evidence="2">Uncharacterized protein</fullName>
    </submittedName>
</protein>
<feature type="region of interest" description="Disordered" evidence="1">
    <location>
        <begin position="1"/>
        <end position="32"/>
    </location>
</feature>
<dbReference type="Proteomes" id="UP000078387">
    <property type="component" value="Unassembled WGS sequence"/>
</dbReference>
<feature type="compositionally biased region" description="Polar residues" evidence="1">
    <location>
        <begin position="1"/>
        <end position="21"/>
    </location>
</feature>
<dbReference type="EMBL" id="BDEQ01000001">
    <property type="protein sequence ID" value="GAT96678.1"/>
    <property type="molecule type" value="Genomic_DNA"/>
</dbReference>